<sequence>MPGSMPMIETDAVRALVDIGFIALSRGLDRHAEAIFDGVTAARPDGEAGPLGMALVALLRSDADRAVKLLRTLPPSDPVRLFLGMALLRRGDRADAARILTDVAATAADAGTADLARATLAGA</sequence>
<dbReference type="Proteomes" id="UP000048984">
    <property type="component" value="Unassembled WGS sequence"/>
</dbReference>
<accession>A0A0P6VJ87</accession>
<organism evidence="1 2">
    <name type="scientific">Prosthecodimorpha hirschii</name>
    <dbReference type="NCBI Taxonomy" id="665126"/>
    <lineage>
        <taxon>Bacteria</taxon>
        <taxon>Pseudomonadati</taxon>
        <taxon>Pseudomonadota</taxon>
        <taxon>Alphaproteobacteria</taxon>
        <taxon>Hyphomicrobiales</taxon>
        <taxon>Ancalomicrobiaceae</taxon>
        <taxon>Prosthecodimorpha</taxon>
    </lineage>
</organism>
<keyword evidence="2" id="KW-1185">Reference proteome</keyword>
<name>A0A0P6VJ87_9HYPH</name>
<evidence type="ECO:0000313" key="1">
    <source>
        <dbReference type="EMBL" id="KPL52103.1"/>
    </source>
</evidence>
<evidence type="ECO:0008006" key="3">
    <source>
        <dbReference type="Google" id="ProtNLM"/>
    </source>
</evidence>
<reference evidence="1 2" key="2">
    <citation type="submission" date="2015-10" db="EMBL/GenBank/DDBJ databases">
        <title>Draft Genome Sequence of Prosthecomicrobium hirschii ATCC 27832.</title>
        <authorList>
            <person name="Daniel J."/>
            <person name="Givan S.A."/>
            <person name="Brun Y.V."/>
            <person name="Brown P.J."/>
        </authorList>
    </citation>
    <scope>NUCLEOTIDE SEQUENCE [LARGE SCALE GENOMIC DNA]</scope>
    <source>
        <strain evidence="1 2">16</strain>
    </source>
</reference>
<comment type="caution">
    <text evidence="1">The sequence shown here is derived from an EMBL/GenBank/DDBJ whole genome shotgun (WGS) entry which is preliminary data.</text>
</comment>
<dbReference type="SUPFAM" id="SSF48452">
    <property type="entry name" value="TPR-like"/>
    <property type="match status" value="1"/>
</dbReference>
<dbReference type="InterPro" id="IPR011990">
    <property type="entry name" value="TPR-like_helical_dom_sf"/>
</dbReference>
<dbReference type="EMBL" id="LJYW01000001">
    <property type="protein sequence ID" value="KPL52103.1"/>
    <property type="molecule type" value="Genomic_DNA"/>
</dbReference>
<dbReference type="STRING" id="665126.ABB55_07590"/>
<proteinExistence type="predicted"/>
<reference evidence="1 2" key="1">
    <citation type="submission" date="2015-09" db="EMBL/GenBank/DDBJ databases">
        <authorList>
            <person name="Jackson K.R."/>
            <person name="Lunt B.L."/>
            <person name="Fisher J.N.B."/>
            <person name="Gardner A.V."/>
            <person name="Bailey M.E."/>
            <person name="Deus L.M."/>
            <person name="Earl A.S."/>
            <person name="Gibby P.D."/>
            <person name="Hartmann K.A."/>
            <person name="Liu J.E."/>
            <person name="Manci A.M."/>
            <person name="Nielsen D.A."/>
            <person name="Solomon M.B."/>
            <person name="Breakwell D.P."/>
            <person name="Burnett S.H."/>
            <person name="Grose J.H."/>
        </authorList>
    </citation>
    <scope>NUCLEOTIDE SEQUENCE [LARGE SCALE GENOMIC DNA]</scope>
    <source>
        <strain evidence="1 2">16</strain>
    </source>
</reference>
<dbReference type="AlphaFoldDB" id="A0A0P6VJ87"/>
<evidence type="ECO:0000313" key="2">
    <source>
        <dbReference type="Proteomes" id="UP000048984"/>
    </source>
</evidence>
<gene>
    <name evidence="1" type="ORF">ABB55_07590</name>
</gene>
<protein>
    <recommendedName>
        <fullName evidence="3">Tetratrico peptide repeat group 5 domain-containing protein</fullName>
    </recommendedName>
</protein>